<dbReference type="CDD" id="cd06170">
    <property type="entry name" value="LuxR_C_like"/>
    <property type="match status" value="1"/>
</dbReference>
<accession>A0ABU9WVU0</accession>
<organism evidence="5 6">
    <name type="scientific">Sinomonas halotolerans</name>
    <dbReference type="NCBI Taxonomy" id="1644133"/>
    <lineage>
        <taxon>Bacteria</taxon>
        <taxon>Bacillati</taxon>
        <taxon>Actinomycetota</taxon>
        <taxon>Actinomycetes</taxon>
        <taxon>Micrococcales</taxon>
        <taxon>Micrococcaceae</taxon>
        <taxon>Sinomonas</taxon>
    </lineage>
</organism>
<dbReference type="SUPFAM" id="SSF46894">
    <property type="entry name" value="C-terminal effector domain of the bipartite response regulators"/>
    <property type="match status" value="1"/>
</dbReference>
<comment type="caution">
    <text evidence="5">The sequence shown here is derived from an EMBL/GenBank/DDBJ whole genome shotgun (WGS) entry which is preliminary data.</text>
</comment>
<reference evidence="5 6" key="1">
    <citation type="submission" date="2024-05" db="EMBL/GenBank/DDBJ databases">
        <title>Sinomonas sp. nov., isolated from a waste landfill.</title>
        <authorList>
            <person name="Zhao Y."/>
        </authorList>
    </citation>
    <scope>NUCLEOTIDE SEQUENCE [LARGE SCALE GENOMIC DNA]</scope>
    <source>
        <strain evidence="5 6">CCTCC AB2014300</strain>
    </source>
</reference>
<keyword evidence="1" id="KW-0805">Transcription regulation</keyword>
<gene>
    <name evidence="5" type="ORF">ABCQ75_00475</name>
</gene>
<dbReference type="PANTHER" id="PTHR44688">
    <property type="entry name" value="DNA-BINDING TRANSCRIPTIONAL ACTIVATOR DEVR_DOSR"/>
    <property type="match status" value="1"/>
</dbReference>
<evidence type="ECO:0000313" key="5">
    <source>
        <dbReference type="EMBL" id="MEN2743012.1"/>
    </source>
</evidence>
<evidence type="ECO:0000256" key="1">
    <source>
        <dbReference type="ARBA" id="ARBA00023015"/>
    </source>
</evidence>
<evidence type="ECO:0000259" key="4">
    <source>
        <dbReference type="PROSITE" id="PS50043"/>
    </source>
</evidence>
<dbReference type="InterPro" id="IPR027417">
    <property type="entry name" value="P-loop_NTPase"/>
</dbReference>
<dbReference type="InterPro" id="IPR000792">
    <property type="entry name" value="Tscrpt_reg_LuxR_C"/>
</dbReference>
<feature type="domain" description="HTH luxR-type" evidence="4">
    <location>
        <begin position="854"/>
        <end position="915"/>
    </location>
</feature>
<dbReference type="Proteomes" id="UP001422074">
    <property type="component" value="Unassembled WGS sequence"/>
</dbReference>
<dbReference type="SMART" id="SM00421">
    <property type="entry name" value="HTH_LUXR"/>
    <property type="match status" value="1"/>
</dbReference>
<dbReference type="Gene3D" id="1.10.10.10">
    <property type="entry name" value="Winged helix-like DNA-binding domain superfamily/Winged helix DNA-binding domain"/>
    <property type="match status" value="1"/>
</dbReference>
<dbReference type="InterPro" id="IPR036388">
    <property type="entry name" value="WH-like_DNA-bd_sf"/>
</dbReference>
<dbReference type="EMBL" id="JBDFRB010000001">
    <property type="protein sequence ID" value="MEN2743012.1"/>
    <property type="molecule type" value="Genomic_DNA"/>
</dbReference>
<dbReference type="PROSITE" id="PS50043">
    <property type="entry name" value="HTH_LUXR_2"/>
    <property type="match status" value="1"/>
</dbReference>
<keyword evidence="3" id="KW-0804">Transcription</keyword>
<dbReference type="SUPFAM" id="SSF52540">
    <property type="entry name" value="P-loop containing nucleoside triphosphate hydrolases"/>
    <property type="match status" value="1"/>
</dbReference>
<evidence type="ECO:0000256" key="3">
    <source>
        <dbReference type="ARBA" id="ARBA00023163"/>
    </source>
</evidence>
<name>A0ABU9WVU0_9MICC</name>
<proteinExistence type="predicted"/>
<dbReference type="Pfam" id="PF00196">
    <property type="entry name" value="GerE"/>
    <property type="match status" value="1"/>
</dbReference>
<dbReference type="PANTHER" id="PTHR44688:SF16">
    <property type="entry name" value="DNA-BINDING TRANSCRIPTIONAL ACTIVATOR DEVR_DOSR"/>
    <property type="match status" value="1"/>
</dbReference>
<keyword evidence="6" id="KW-1185">Reference proteome</keyword>
<dbReference type="RefSeq" id="WP_345882423.1">
    <property type="nucleotide sequence ID" value="NZ_JBDFRB010000001.1"/>
</dbReference>
<sequence length="915" mass="97640">MRVGLGVAGAGALPHEATLRATDRLQWARSTRRREIGQALAALGEPETYGVVITGETRFGKSAVASALLEQIDPSVHTVRLRSTIVGSETPYGALAALIARLPPETPGDPASTMRGIQDILAADADGRPAVLALETSRNLDELSTAALVNIVVTGTAKLVIVADRTSDLPPDFHWMLAEDRLRDIPLPPLTPEETAAAVTELLGGLVPQTVSLELHTRARGNPQILLMTVAEMLRTGTLRVSGGVWMTAGADEERGAGPLRQVEDLVRARVEREPPEIRAVVEGLACARRLPLEILVRVYGPDVVVRMEESRLIVVDDGGRHMVALADPLIGDVVRSWLSVTRRRELRDLIMGGGEPAPELLTTFELLGFAAWTRECHSVLSPRLAIAAATASLRLYDAQFALRCLEGVAREQDTWAAVQRLRARASLLLQVPRQALASLDAVAAEESAAQSASDAAWSAAARAEALRWIPGRSDEAPRVLEDARGEVLVRSGMGREDADLERETGHALEILDLAEFEHFAFRGDFARIIDRLEAANAAGTAHDPDFPLMVQCLLMEARTAMGREQEGLALMHEVASALGGAVHEAKIRHEFGVRAFNVLLLNGHWRQCLALVKGTVKTPLARASALGGSLELGIGLAHVYAGRGAEALPSLLAATAMLEHQPVFNTLGAAYAATAFAYAQLGDTASAQHYLAKLDALPVLPCSHATSASTEFCSLLARRWAGDSGAVARLVESARTDIAAGRWTMAGLKLVGATVGATDDELRLLEDVCGRRQGSLARLGLLLARGTRTGALEDLIAAGDLAAELELDALEARCVAVAIDAARDAGDTVTVRLLQTRLDRLAGTRVPVLPVVPRTSLPSLTVREQEVAALAARGTSNRQIAEDLRLSVRTVEGHLYQVFSKLGVANRAELAAVL</sequence>
<evidence type="ECO:0000256" key="2">
    <source>
        <dbReference type="ARBA" id="ARBA00023125"/>
    </source>
</evidence>
<dbReference type="PRINTS" id="PR00038">
    <property type="entry name" value="HTHLUXR"/>
</dbReference>
<evidence type="ECO:0000313" key="6">
    <source>
        <dbReference type="Proteomes" id="UP001422074"/>
    </source>
</evidence>
<dbReference type="InterPro" id="IPR016032">
    <property type="entry name" value="Sig_transdc_resp-reg_C-effctor"/>
</dbReference>
<protein>
    <submittedName>
        <fullName evidence="5">LuxR C-terminal-related transcriptional regulator</fullName>
    </submittedName>
</protein>
<keyword evidence="2" id="KW-0238">DNA-binding</keyword>